<dbReference type="OrthoDB" id="9180348at2"/>
<sequence>MKDLVKNPIGIVALFISLIYGFANLLLGTTAGTLTPDERYPLIIFITVFPLVVLGVFYLLVSRHHGKLYAPGDFKDDKSFLRTLSKEEVERKLQQEVTEAALPAVVSDADPRPAPVRAVTHDAASPAVQQLVDETARLETAVVQQLEKEYGKPAVRDVEIASTGVSFDALLKDEPKLTFAEVKVLRNPLLNMSLLDRVLYNALLADRFMNGKFKLVLVIVYHFDKGELPRIERTWRRKVERCPAEIELRFLAASELAA</sequence>
<evidence type="ECO:0000256" key="1">
    <source>
        <dbReference type="SAM" id="Phobius"/>
    </source>
</evidence>
<keyword evidence="3" id="KW-1185">Reference proteome</keyword>
<feature type="transmembrane region" description="Helical" evidence="1">
    <location>
        <begin position="12"/>
        <end position="34"/>
    </location>
</feature>
<keyword evidence="1" id="KW-0812">Transmembrane</keyword>
<organism evidence="2 3">
    <name type="scientific">Piscinibacter terrae</name>
    <dbReference type="NCBI Taxonomy" id="2496871"/>
    <lineage>
        <taxon>Bacteria</taxon>
        <taxon>Pseudomonadati</taxon>
        <taxon>Pseudomonadota</taxon>
        <taxon>Betaproteobacteria</taxon>
        <taxon>Burkholderiales</taxon>
        <taxon>Sphaerotilaceae</taxon>
        <taxon>Piscinibacter</taxon>
    </lineage>
</organism>
<evidence type="ECO:0000313" key="3">
    <source>
        <dbReference type="Proteomes" id="UP000267464"/>
    </source>
</evidence>
<gene>
    <name evidence="2" type="ORF">DZC73_26460</name>
</gene>
<dbReference type="Proteomes" id="UP000267464">
    <property type="component" value="Unassembled WGS sequence"/>
</dbReference>
<dbReference type="EMBL" id="QUSW01000010">
    <property type="protein sequence ID" value="RQP21467.1"/>
    <property type="molecule type" value="Genomic_DNA"/>
</dbReference>
<evidence type="ECO:0000313" key="2">
    <source>
        <dbReference type="EMBL" id="RQP21467.1"/>
    </source>
</evidence>
<proteinExistence type="predicted"/>
<reference evidence="2 3" key="1">
    <citation type="submission" date="2018-08" db="EMBL/GenBank/DDBJ databases">
        <authorList>
            <person name="Khan S.A."/>
            <person name="Jeon C.O."/>
            <person name="Chun B.H."/>
            <person name="Jeong S.E."/>
        </authorList>
    </citation>
    <scope>NUCLEOTIDE SEQUENCE [LARGE SCALE GENOMIC DNA]</scope>
    <source>
        <strain evidence="2 3">S-16</strain>
    </source>
</reference>
<accession>A0A3N7HHE6</accession>
<name>A0A3N7HHE6_9BURK</name>
<keyword evidence="1" id="KW-0472">Membrane</keyword>
<feature type="transmembrane region" description="Helical" evidence="1">
    <location>
        <begin position="40"/>
        <end position="61"/>
    </location>
</feature>
<protein>
    <submittedName>
        <fullName evidence="2">Uncharacterized protein</fullName>
    </submittedName>
</protein>
<dbReference type="AlphaFoldDB" id="A0A3N7HHE6"/>
<dbReference type="RefSeq" id="WP_124543407.1">
    <property type="nucleotide sequence ID" value="NZ_QUSW01000010.1"/>
</dbReference>
<reference evidence="2 3" key="2">
    <citation type="submission" date="2018-12" db="EMBL/GenBank/DDBJ databases">
        <title>Rhizobacter gummiphilus sp. nov., a rubber-degrading bacterium isolated from the soil of a botanical garden in Japan.</title>
        <authorList>
            <person name="Shunsuke S.S."/>
        </authorList>
    </citation>
    <scope>NUCLEOTIDE SEQUENCE [LARGE SCALE GENOMIC DNA]</scope>
    <source>
        <strain evidence="2 3">S-16</strain>
    </source>
</reference>
<comment type="caution">
    <text evidence="2">The sequence shown here is derived from an EMBL/GenBank/DDBJ whole genome shotgun (WGS) entry which is preliminary data.</text>
</comment>
<keyword evidence="1" id="KW-1133">Transmembrane helix</keyword>